<sequence>MLQQVAFSVPETGPHFSWSGCGTQIAANKSRFASHEDGLQTGSESKIARDLNGQIKIFSRQGKYASAPSIMVGAHAKAHLSTFEMMLQTAAWRCQC</sequence>
<name>A0ABV9H5D3_9HYPH</name>
<evidence type="ECO:0000313" key="2">
    <source>
        <dbReference type="Proteomes" id="UP001596042"/>
    </source>
</evidence>
<reference evidence="2" key="1">
    <citation type="journal article" date="2019" name="Int. J. Syst. Evol. Microbiol.">
        <title>The Global Catalogue of Microorganisms (GCM) 10K type strain sequencing project: providing services to taxonomists for standard genome sequencing and annotation.</title>
        <authorList>
            <consortium name="The Broad Institute Genomics Platform"/>
            <consortium name="The Broad Institute Genome Sequencing Center for Infectious Disease"/>
            <person name="Wu L."/>
            <person name="Ma J."/>
        </authorList>
    </citation>
    <scope>NUCLEOTIDE SEQUENCE [LARGE SCALE GENOMIC DNA]</scope>
    <source>
        <strain evidence="2">CGMCC 1.15731</strain>
    </source>
</reference>
<dbReference type="EMBL" id="JBHSEL010000036">
    <property type="protein sequence ID" value="MFC4624361.1"/>
    <property type="molecule type" value="Genomic_DNA"/>
</dbReference>
<dbReference type="Proteomes" id="UP001596042">
    <property type="component" value="Unassembled WGS sequence"/>
</dbReference>
<protein>
    <submittedName>
        <fullName evidence="1">Uncharacterized protein</fullName>
    </submittedName>
</protein>
<gene>
    <name evidence="1" type="ORF">ACFO1V_03840</name>
</gene>
<accession>A0ABV9H5D3</accession>
<proteinExistence type="predicted"/>
<evidence type="ECO:0000313" key="1">
    <source>
        <dbReference type="EMBL" id="MFC4624361.1"/>
    </source>
</evidence>
<dbReference type="RefSeq" id="WP_374831895.1">
    <property type="nucleotide sequence ID" value="NZ_JBHEEZ010000011.1"/>
</dbReference>
<comment type="caution">
    <text evidence="1">The sequence shown here is derived from an EMBL/GenBank/DDBJ whole genome shotgun (WGS) entry which is preliminary data.</text>
</comment>
<keyword evidence="2" id="KW-1185">Reference proteome</keyword>
<organism evidence="1 2">
    <name type="scientific">Daeguia caeni</name>
    <dbReference type="NCBI Taxonomy" id="439612"/>
    <lineage>
        <taxon>Bacteria</taxon>
        <taxon>Pseudomonadati</taxon>
        <taxon>Pseudomonadota</taxon>
        <taxon>Alphaproteobacteria</taxon>
        <taxon>Hyphomicrobiales</taxon>
        <taxon>Brucellaceae</taxon>
        <taxon>Daeguia</taxon>
    </lineage>
</organism>